<dbReference type="Gene3D" id="2.30.29.30">
    <property type="entry name" value="Pleckstrin-homology domain (PH domain)/Phosphotyrosine-binding domain (PTB)"/>
    <property type="match status" value="1"/>
</dbReference>
<keyword evidence="3" id="KW-1185">Reference proteome</keyword>
<evidence type="ECO:0000313" key="3">
    <source>
        <dbReference type="Proteomes" id="UP001516400"/>
    </source>
</evidence>
<evidence type="ECO:0000256" key="1">
    <source>
        <dbReference type="SAM" id="MobiDB-lite"/>
    </source>
</evidence>
<dbReference type="InterPro" id="IPR011993">
    <property type="entry name" value="PH-like_dom_sf"/>
</dbReference>
<proteinExistence type="predicted"/>
<protein>
    <recommendedName>
        <fullName evidence="4">WH1 domain-containing protein</fullName>
    </recommendedName>
</protein>
<dbReference type="InterPro" id="IPR039142">
    <property type="entry name" value="NRF1/Ewg"/>
</dbReference>
<reference evidence="2 3" key="1">
    <citation type="journal article" date="2021" name="BMC Biol.">
        <title>Horizontally acquired antibacterial genes associated with adaptive radiation of ladybird beetles.</title>
        <authorList>
            <person name="Li H.S."/>
            <person name="Tang X.F."/>
            <person name="Huang Y.H."/>
            <person name="Xu Z.Y."/>
            <person name="Chen M.L."/>
            <person name="Du X.Y."/>
            <person name="Qiu B.Y."/>
            <person name="Chen P.T."/>
            <person name="Zhang W."/>
            <person name="Slipinski A."/>
            <person name="Escalona H.E."/>
            <person name="Waterhouse R.M."/>
            <person name="Zwick A."/>
            <person name="Pang H."/>
        </authorList>
    </citation>
    <scope>NUCLEOTIDE SEQUENCE [LARGE SCALE GENOMIC DNA]</scope>
    <source>
        <strain evidence="2">SYSU2018</strain>
    </source>
</reference>
<dbReference type="AlphaFoldDB" id="A0ABD2MII8"/>
<gene>
    <name evidence="2" type="ORF">HHI36_010317</name>
</gene>
<feature type="region of interest" description="Disordered" evidence="1">
    <location>
        <begin position="244"/>
        <end position="267"/>
    </location>
</feature>
<feature type="region of interest" description="Disordered" evidence="1">
    <location>
        <begin position="56"/>
        <end position="106"/>
    </location>
</feature>
<feature type="compositionally biased region" description="Low complexity" evidence="1">
    <location>
        <begin position="59"/>
        <end position="77"/>
    </location>
</feature>
<evidence type="ECO:0000313" key="2">
    <source>
        <dbReference type="EMBL" id="KAL3266132.1"/>
    </source>
</evidence>
<evidence type="ECO:0008006" key="4">
    <source>
        <dbReference type="Google" id="ProtNLM"/>
    </source>
</evidence>
<dbReference type="Proteomes" id="UP001516400">
    <property type="component" value="Unassembled WGS sequence"/>
</dbReference>
<comment type="caution">
    <text evidence="2">The sequence shown here is derived from an EMBL/GenBank/DDBJ whole genome shotgun (WGS) entry which is preliminary data.</text>
</comment>
<dbReference type="EMBL" id="JABFTP020000001">
    <property type="protein sequence ID" value="KAL3266132.1"/>
    <property type="molecule type" value="Genomic_DNA"/>
</dbReference>
<sequence length="311" mass="35236">MELDCGTYTNISNLNQRISSLSFSSKDISNHRYSANHRYSHDPYREFIYKNNQERRRLSSTGEGSGDSCTTSGSSSYGEKEDGSEGITESDETEEREDKNQLGGQVSPTERQKVEVFFKGLKTQVYVSESLANLYIKKPLDQDWQLRYTGIPLVILDIGESRARDKRKIQIALAERGTSFMLWSDTIDNLSDYKVSAKSFHTMCYSQDHSTQVGFSFDTAEAAHDMWEHVESLVACPENISLSIPGKKKKKKDKKKPKPAPLPPKNQISTPCFFSHITSVDVVDVGKYYSLKEYLPNTSELNSRIHEVAEI</sequence>
<dbReference type="PANTHER" id="PTHR20338">
    <property type="entry name" value="NUCLEAR RESPIRATORY FACTOR 1"/>
    <property type="match status" value="1"/>
</dbReference>
<feature type="compositionally biased region" description="Acidic residues" evidence="1">
    <location>
        <begin position="84"/>
        <end position="95"/>
    </location>
</feature>
<name>A0ABD2MII8_9CUCU</name>
<accession>A0ABD2MII8</accession>
<organism evidence="2 3">
    <name type="scientific">Cryptolaemus montrouzieri</name>
    <dbReference type="NCBI Taxonomy" id="559131"/>
    <lineage>
        <taxon>Eukaryota</taxon>
        <taxon>Metazoa</taxon>
        <taxon>Ecdysozoa</taxon>
        <taxon>Arthropoda</taxon>
        <taxon>Hexapoda</taxon>
        <taxon>Insecta</taxon>
        <taxon>Pterygota</taxon>
        <taxon>Neoptera</taxon>
        <taxon>Endopterygota</taxon>
        <taxon>Coleoptera</taxon>
        <taxon>Polyphaga</taxon>
        <taxon>Cucujiformia</taxon>
        <taxon>Coccinelloidea</taxon>
        <taxon>Coccinellidae</taxon>
        <taxon>Scymninae</taxon>
        <taxon>Scymnini</taxon>
        <taxon>Cryptolaemus</taxon>
    </lineage>
</organism>
<feature type="compositionally biased region" description="Basic residues" evidence="1">
    <location>
        <begin position="246"/>
        <end position="258"/>
    </location>
</feature>
<dbReference type="FunFam" id="2.30.29.30:FF:000362">
    <property type="entry name" value="Uncharacterized protein, isoform B"/>
    <property type="match status" value="1"/>
</dbReference>